<reference evidence="1" key="1">
    <citation type="submission" date="2017-02" db="UniProtKB">
        <authorList>
            <consortium name="WormBaseParasite"/>
        </authorList>
    </citation>
    <scope>IDENTIFICATION</scope>
</reference>
<protein>
    <submittedName>
        <fullName evidence="1">Uncharacterized protein</fullName>
    </submittedName>
</protein>
<proteinExistence type="predicted"/>
<dbReference type="AlphaFoldDB" id="A0A0R3T6E7"/>
<name>A0A0R3T6E7_RODNA</name>
<organism evidence="1">
    <name type="scientific">Rodentolepis nana</name>
    <name type="common">Dwarf tapeworm</name>
    <name type="synonym">Hymenolepis nana</name>
    <dbReference type="NCBI Taxonomy" id="102285"/>
    <lineage>
        <taxon>Eukaryota</taxon>
        <taxon>Metazoa</taxon>
        <taxon>Spiralia</taxon>
        <taxon>Lophotrochozoa</taxon>
        <taxon>Platyhelminthes</taxon>
        <taxon>Cestoda</taxon>
        <taxon>Eucestoda</taxon>
        <taxon>Cyclophyllidea</taxon>
        <taxon>Hymenolepididae</taxon>
        <taxon>Rodentolepis</taxon>
    </lineage>
</organism>
<dbReference type="WBParaSite" id="HNAJ_0000263501-mRNA-1">
    <property type="protein sequence ID" value="HNAJ_0000263501-mRNA-1"/>
    <property type="gene ID" value="HNAJ_0000263501"/>
</dbReference>
<evidence type="ECO:0000313" key="1">
    <source>
        <dbReference type="WBParaSite" id="HNAJ_0000263501-mRNA-1"/>
    </source>
</evidence>
<accession>A0A0R3T6E7</accession>
<sequence length="44" mass="4880">MPPRPRIKPTPLPTPEGFDVEVGVLLLLSSEWMVMMEGGRSKVT</sequence>